<keyword evidence="2 4" id="KW-0808">Transferase</keyword>
<keyword evidence="4" id="KW-0046">Antibiotic resistance</keyword>
<reference evidence="6" key="1">
    <citation type="journal article" date="2019" name="Int. J. Syst. Evol. Microbiol.">
        <title>The Global Catalogue of Microorganisms (GCM) 10K type strain sequencing project: providing services to taxonomists for standard genome sequencing and annotation.</title>
        <authorList>
            <consortium name="The Broad Institute Genomics Platform"/>
            <consortium name="The Broad Institute Genome Sequencing Center for Infectious Disease"/>
            <person name="Wu L."/>
            <person name="Ma J."/>
        </authorList>
    </citation>
    <scope>NUCLEOTIDE SEQUENCE [LARGE SCALE GENOMIC DNA]</scope>
    <source>
        <strain evidence="6">JCM 17326</strain>
    </source>
</reference>
<evidence type="ECO:0000256" key="4">
    <source>
        <dbReference type="RuleBase" id="RU365031"/>
    </source>
</evidence>
<evidence type="ECO:0000313" key="5">
    <source>
        <dbReference type="EMBL" id="GAA3603002.1"/>
    </source>
</evidence>
<accession>A0ABP6ZFD1</accession>
<dbReference type="SUPFAM" id="SSF110710">
    <property type="entry name" value="TTHA0583/YokD-like"/>
    <property type="match status" value="1"/>
</dbReference>
<dbReference type="PANTHER" id="PTHR11104">
    <property type="entry name" value="AMINOGLYCOSIDE N3-ACETYLTRANSFERASE"/>
    <property type="match status" value="1"/>
</dbReference>
<dbReference type="EC" id="2.3.1.-" evidence="4"/>
<comment type="catalytic activity">
    <reaction evidence="4">
        <text>a 2-deoxystreptamine antibiotic + acetyl-CoA = an N(3)-acetyl-2-deoxystreptamine antibiotic + CoA + H(+)</text>
        <dbReference type="Rhea" id="RHEA:12665"/>
        <dbReference type="ChEBI" id="CHEBI:15378"/>
        <dbReference type="ChEBI" id="CHEBI:57287"/>
        <dbReference type="ChEBI" id="CHEBI:57288"/>
        <dbReference type="ChEBI" id="CHEBI:57921"/>
        <dbReference type="ChEBI" id="CHEBI:77452"/>
        <dbReference type="EC" id="2.3.1.81"/>
    </reaction>
</comment>
<dbReference type="InterPro" id="IPR003679">
    <property type="entry name" value="Amioglycoside_AcTrfase"/>
</dbReference>
<gene>
    <name evidence="5" type="ORF">GCM10022419_104160</name>
</gene>
<evidence type="ECO:0000256" key="3">
    <source>
        <dbReference type="ARBA" id="ARBA00023315"/>
    </source>
</evidence>
<keyword evidence="3 4" id="KW-0012">Acyltransferase</keyword>
<proteinExistence type="inferred from homology"/>
<evidence type="ECO:0000256" key="2">
    <source>
        <dbReference type="ARBA" id="ARBA00022679"/>
    </source>
</evidence>
<comment type="similarity">
    <text evidence="1 4">Belongs to the antibiotic N-acetyltransferase family.</text>
</comment>
<dbReference type="EMBL" id="BAABDQ010000038">
    <property type="protein sequence ID" value="GAA3603002.1"/>
    <property type="molecule type" value="Genomic_DNA"/>
</dbReference>
<name>A0ABP6ZFD1_9ACTN</name>
<dbReference type="Pfam" id="PF02522">
    <property type="entry name" value="Antibiotic_NAT"/>
    <property type="match status" value="1"/>
</dbReference>
<evidence type="ECO:0000256" key="1">
    <source>
        <dbReference type="ARBA" id="ARBA00006383"/>
    </source>
</evidence>
<evidence type="ECO:0000313" key="6">
    <source>
        <dbReference type="Proteomes" id="UP001500630"/>
    </source>
</evidence>
<sequence length="264" mass="28460">MIDYARLSHDFSALGVTFGQTVLLHSSLSSLGHTEGGADTVVAALLGLLGDGGTLVVPSGTSGNSDTSPFYRAAVAGMTPEEVAAFRARMPAYDPGSTPSVLMGRIPERVRTLPKAYRSAHPLTSFAAIGPQADEITREHARDCLLGELSPLSKLYDAKAHVLLLGVGYDRCTAFHLAEYRYRPDPPQRSYRAVVDDGDGRAWCEFVDVHVDDADFWRLGADFEVAGDVRLGWVGAAQARLFALTDAVDYATGWLTTHRTPATY</sequence>
<organism evidence="5 6">
    <name type="scientific">Nonomuraea rosea</name>
    <dbReference type="NCBI Taxonomy" id="638574"/>
    <lineage>
        <taxon>Bacteria</taxon>
        <taxon>Bacillati</taxon>
        <taxon>Actinomycetota</taxon>
        <taxon>Actinomycetes</taxon>
        <taxon>Streptosporangiales</taxon>
        <taxon>Streptosporangiaceae</taxon>
        <taxon>Nonomuraea</taxon>
    </lineage>
</organism>
<dbReference type="Proteomes" id="UP001500630">
    <property type="component" value="Unassembled WGS sequence"/>
</dbReference>
<keyword evidence="6" id="KW-1185">Reference proteome</keyword>
<protein>
    <recommendedName>
        <fullName evidence="4">Aminoglycoside N(3)-acetyltransferase</fullName>
        <ecNumber evidence="4">2.3.1.-</ecNumber>
    </recommendedName>
</protein>
<dbReference type="InterPro" id="IPR028345">
    <property type="entry name" value="Antibiotic_NAT-like"/>
</dbReference>
<dbReference type="PANTHER" id="PTHR11104:SF0">
    <property type="entry name" value="SPBETA PROPHAGE-DERIVED AMINOGLYCOSIDE N(3')-ACETYLTRANSFERASE-LIKE PROTEIN YOKD"/>
    <property type="match status" value="1"/>
</dbReference>
<comment type="caution">
    <text evidence="5">The sequence shown here is derived from an EMBL/GenBank/DDBJ whole genome shotgun (WGS) entry which is preliminary data.</text>
</comment>